<keyword evidence="8" id="KW-0418">Kinase</keyword>
<dbReference type="PROSITE" id="PS00107">
    <property type="entry name" value="PROTEIN_KINASE_ATP"/>
    <property type="match status" value="1"/>
</dbReference>
<evidence type="ECO:0000259" key="6">
    <source>
        <dbReference type="PROSITE" id="PS50006"/>
    </source>
</evidence>
<dbReference type="FunFam" id="1.10.510.10:FF:000571">
    <property type="entry name" value="Maternal embryonic leucine zipper kinase"/>
    <property type="match status" value="1"/>
</dbReference>
<dbReference type="InterPro" id="IPR008984">
    <property type="entry name" value="SMAD_FHA_dom_sf"/>
</dbReference>
<keyword evidence="2 4" id="KW-0547">Nucleotide-binding</keyword>
<feature type="compositionally biased region" description="Low complexity" evidence="5">
    <location>
        <begin position="722"/>
        <end position="731"/>
    </location>
</feature>
<evidence type="ECO:0000313" key="8">
    <source>
        <dbReference type="EMBL" id="KAJ1646107.1"/>
    </source>
</evidence>
<dbReference type="Pfam" id="PF00498">
    <property type="entry name" value="FHA"/>
    <property type="match status" value="1"/>
</dbReference>
<evidence type="ECO:0000256" key="5">
    <source>
        <dbReference type="SAM" id="MobiDB-lite"/>
    </source>
</evidence>
<comment type="similarity">
    <text evidence="1">Belongs to the protein kinase superfamily. CAMK Ser/Thr protein kinase family. CHEK2 subfamily.</text>
</comment>
<comment type="caution">
    <text evidence="8">The sequence shown here is derived from an EMBL/GenBank/DDBJ whole genome shotgun (WGS) entry which is preliminary data.</text>
</comment>
<dbReference type="InterPro" id="IPR000719">
    <property type="entry name" value="Prot_kinase_dom"/>
</dbReference>
<keyword evidence="8" id="KW-0723">Serine/threonine-protein kinase</keyword>
<keyword evidence="3 4" id="KW-0067">ATP-binding</keyword>
<dbReference type="Gene3D" id="2.60.200.20">
    <property type="match status" value="1"/>
</dbReference>
<name>A0A9W7XJR0_9FUNG</name>
<feature type="compositionally biased region" description="Polar residues" evidence="5">
    <location>
        <begin position="594"/>
        <end position="609"/>
    </location>
</feature>
<dbReference type="EMBL" id="JANBOH010000075">
    <property type="protein sequence ID" value="KAJ1646107.1"/>
    <property type="molecule type" value="Genomic_DNA"/>
</dbReference>
<reference evidence="8" key="1">
    <citation type="submission" date="2022-07" db="EMBL/GenBank/DDBJ databases">
        <title>Phylogenomic reconstructions and comparative analyses of Kickxellomycotina fungi.</title>
        <authorList>
            <person name="Reynolds N.K."/>
            <person name="Stajich J.E."/>
            <person name="Barry K."/>
            <person name="Grigoriev I.V."/>
            <person name="Crous P."/>
            <person name="Smith M.E."/>
        </authorList>
    </citation>
    <scope>NUCLEOTIDE SEQUENCE</scope>
    <source>
        <strain evidence="8">NBRC 105413</strain>
    </source>
</reference>
<evidence type="ECO:0000313" key="9">
    <source>
        <dbReference type="Proteomes" id="UP001145021"/>
    </source>
</evidence>
<feature type="domain" description="FHA" evidence="6">
    <location>
        <begin position="88"/>
        <end position="154"/>
    </location>
</feature>
<dbReference type="GO" id="GO:0004674">
    <property type="term" value="F:protein serine/threonine kinase activity"/>
    <property type="evidence" value="ECO:0007669"/>
    <property type="project" value="UniProtKB-KW"/>
</dbReference>
<accession>A0A9W7XJR0</accession>
<dbReference type="Gene3D" id="1.10.510.10">
    <property type="entry name" value="Transferase(Phosphotransferase) domain 1"/>
    <property type="match status" value="1"/>
</dbReference>
<dbReference type="GO" id="GO:0005524">
    <property type="term" value="F:ATP binding"/>
    <property type="evidence" value="ECO:0007669"/>
    <property type="project" value="UniProtKB-UniRule"/>
</dbReference>
<keyword evidence="8" id="KW-0808">Transferase</keyword>
<dbReference type="PROSITE" id="PS00108">
    <property type="entry name" value="PROTEIN_KINASE_ST"/>
    <property type="match status" value="1"/>
</dbReference>
<evidence type="ECO:0000259" key="7">
    <source>
        <dbReference type="PROSITE" id="PS50011"/>
    </source>
</evidence>
<dbReference type="CDD" id="cd05117">
    <property type="entry name" value="STKc_CAMK"/>
    <property type="match status" value="1"/>
</dbReference>
<feature type="binding site" evidence="4">
    <location>
        <position position="235"/>
    </location>
    <ligand>
        <name>ATP</name>
        <dbReference type="ChEBI" id="CHEBI:30616"/>
    </ligand>
</feature>
<dbReference type="SUPFAM" id="SSF56112">
    <property type="entry name" value="Protein kinase-like (PK-like)"/>
    <property type="match status" value="1"/>
</dbReference>
<evidence type="ECO:0000256" key="2">
    <source>
        <dbReference type="ARBA" id="ARBA00022741"/>
    </source>
</evidence>
<dbReference type="AlphaFoldDB" id="A0A9W7XJR0"/>
<gene>
    <name evidence="8" type="primary">DUN1_1</name>
    <name evidence="8" type="ORF">LPJ64_002387</name>
</gene>
<feature type="domain" description="Protein kinase" evidence="7">
    <location>
        <begin position="206"/>
        <end position="471"/>
    </location>
</feature>
<keyword evidence="9" id="KW-1185">Reference proteome</keyword>
<dbReference type="InterPro" id="IPR011009">
    <property type="entry name" value="Kinase-like_dom_sf"/>
</dbReference>
<dbReference type="InterPro" id="IPR008271">
    <property type="entry name" value="Ser/Thr_kinase_AS"/>
</dbReference>
<sequence length="773" mass="86674">MNVENAPKYSDSQDIDGLNQIFQDQLLLNQVSRDVWGILLSLSPADYETVHLKLSRPASSQTANDARSVKMPNDNRVVAAAAAAKFGYYIGRHKTCDIRIQNPHISNRHCLIYRVESQNDIASDHDSGSVYGGVGKVYLEDTSTNGTFVNGQRVSKNASIELRDGDEIQLVRYQPSKGMAYFPDRFYVFQNLAVHRMEPCLFKQSYLLADHLGKGAFAEVRVAINRVTGKRYAAKIIDRKRITQLEKRKKMDENFRIETSILSRVRHDSIVQVHGVFEERDYLYLVLDLASDGELFDEIVSREFLKEDDARRVMLQLLLAIRHLNRLGIVHRDIKLENILLEDKSSLRIKLADFGLAKIVGEQMFMKTVCGTPMYVAPEVLTVRKIGRYDNLVDMWSIGVVLYICLCGFPPFSDELSPPPMRDQIIHGMYSFPSPYWDTVSEDARELVHLMLQVDPRNRITVDAALAHPWLRARRQGIRWTIDGVPDFSINDPDALDDSQKTQSLTAESSQHQFSQPWSQVHSSSAAPQFMRSPVAAKPPNSHALLSSSPPEALAVSDSEAALRGHQQYSPGDITARIDYAGRFGIAHDIRDSGNASAGGTSTKTNTLSGRKRKDPSFMRSQSDLGQMASTKRSLHADHFQNHNSKQHLFSRMASNHSQADSGPLALFEMSPDMTRQQSSNCEYSGRHAGAANGHRDVVSPGQFSHHPPVYYPKPLPRPGAQQQQQQQQQQPGFVACQMNMNMNMNIVKPVASRGCSFEAKAISEDAIGFYVV</sequence>
<feature type="region of interest" description="Disordered" evidence="5">
    <location>
        <begin position="677"/>
        <end position="732"/>
    </location>
</feature>
<dbReference type="SMART" id="SM00220">
    <property type="entry name" value="S_TKc"/>
    <property type="match status" value="1"/>
</dbReference>
<dbReference type="PROSITE" id="PS50011">
    <property type="entry name" value="PROTEIN_KINASE_DOM"/>
    <property type="match status" value="1"/>
</dbReference>
<evidence type="ECO:0000256" key="3">
    <source>
        <dbReference type="ARBA" id="ARBA00022840"/>
    </source>
</evidence>
<dbReference type="PROSITE" id="PS50006">
    <property type="entry name" value="FHA_DOMAIN"/>
    <property type="match status" value="1"/>
</dbReference>
<evidence type="ECO:0000256" key="1">
    <source>
        <dbReference type="ARBA" id="ARBA00005575"/>
    </source>
</evidence>
<feature type="region of interest" description="Disordered" evidence="5">
    <location>
        <begin position="491"/>
        <end position="559"/>
    </location>
</feature>
<dbReference type="PANTHER" id="PTHR24347">
    <property type="entry name" value="SERINE/THREONINE-PROTEIN KINASE"/>
    <property type="match status" value="1"/>
</dbReference>
<dbReference type="SMART" id="SM00240">
    <property type="entry name" value="FHA"/>
    <property type="match status" value="1"/>
</dbReference>
<dbReference type="InterPro" id="IPR000253">
    <property type="entry name" value="FHA_dom"/>
</dbReference>
<feature type="compositionally biased region" description="Polar residues" evidence="5">
    <location>
        <begin position="501"/>
        <end position="527"/>
    </location>
</feature>
<dbReference type="SUPFAM" id="SSF49879">
    <property type="entry name" value="SMAD/FHA domain"/>
    <property type="match status" value="1"/>
</dbReference>
<dbReference type="Gene3D" id="3.30.200.20">
    <property type="entry name" value="Phosphorylase Kinase, domain 1"/>
    <property type="match status" value="1"/>
</dbReference>
<protein>
    <submittedName>
        <fullName evidence="8">Serine/threonine protein kinase</fullName>
        <ecNumber evidence="8">2.7.11.1</ecNumber>
    </submittedName>
</protein>
<proteinExistence type="inferred from homology"/>
<dbReference type="Pfam" id="PF00069">
    <property type="entry name" value="Pkinase"/>
    <property type="match status" value="1"/>
</dbReference>
<feature type="region of interest" description="Disordered" evidence="5">
    <location>
        <begin position="592"/>
        <end position="623"/>
    </location>
</feature>
<dbReference type="EC" id="2.7.11.1" evidence="8"/>
<dbReference type="Proteomes" id="UP001145021">
    <property type="component" value="Unassembled WGS sequence"/>
</dbReference>
<dbReference type="InterPro" id="IPR017441">
    <property type="entry name" value="Protein_kinase_ATP_BS"/>
</dbReference>
<evidence type="ECO:0000256" key="4">
    <source>
        <dbReference type="PROSITE-ProRule" id="PRU10141"/>
    </source>
</evidence>
<organism evidence="8 9">
    <name type="scientific">Coemansia asiatica</name>
    <dbReference type="NCBI Taxonomy" id="1052880"/>
    <lineage>
        <taxon>Eukaryota</taxon>
        <taxon>Fungi</taxon>
        <taxon>Fungi incertae sedis</taxon>
        <taxon>Zoopagomycota</taxon>
        <taxon>Kickxellomycotina</taxon>
        <taxon>Kickxellomycetes</taxon>
        <taxon>Kickxellales</taxon>
        <taxon>Kickxellaceae</taxon>
        <taxon>Coemansia</taxon>
    </lineage>
</organism>